<dbReference type="InterPro" id="IPR025403">
    <property type="entry name" value="TgpA-like_C"/>
</dbReference>
<sequence length="229" mass="24934">MPITGGLLSARRPVRADDDVPLDIPRVPAREAAERELSKPMYREEKPNFLLRALNRFWEWVSDLFDSASSAAPGGALGLAVIALVVVALIAALWWRLGTPHRTLGTADSLFEDGPRTATDHRATAERHAAAGRWNQAVQERMRAVVRSLEERALLDPRPGRTADEAAAEAGRVLPAHSAELRAAAREFDDVTYGGRTADQAAYQRLKDLDTALERAKPQLSSAGRGAAE</sequence>
<name>A0ABV9XP46_9ACTN</name>
<comment type="caution">
    <text evidence="3">The sequence shown here is derived from an EMBL/GenBank/DDBJ whole genome shotgun (WGS) entry which is preliminary data.</text>
</comment>
<reference evidence="4" key="1">
    <citation type="journal article" date="2019" name="Int. J. Syst. Evol. Microbiol.">
        <title>The Global Catalogue of Microorganisms (GCM) 10K type strain sequencing project: providing services to taxonomists for standard genome sequencing and annotation.</title>
        <authorList>
            <consortium name="The Broad Institute Genomics Platform"/>
            <consortium name="The Broad Institute Genome Sequencing Center for Infectious Disease"/>
            <person name="Wu L."/>
            <person name="Ma J."/>
        </authorList>
    </citation>
    <scope>NUCLEOTIDE SEQUENCE [LARGE SCALE GENOMIC DNA]</scope>
    <source>
        <strain evidence="4">CGMCC 4.1648</strain>
    </source>
</reference>
<dbReference type="Pfam" id="PF13559">
    <property type="entry name" value="DUF4129"/>
    <property type="match status" value="1"/>
</dbReference>
<dbReference type="RefSeq" id="WP_345691398.1">
    <property type="nucleotide sequence ID" value="NZ_BAABIT010000001.1"/>
</dbReference>
<accession>A0ABV9XP46</accession>
<proteinExistence type="predicted"/>
<evidence type="ECO:0000313" key="4">
    <source>
        <dbReference type="Proteomes" id="UP001595829"/>
    </source>
</evidence>
<keyword evidence="4" id="KW-1185">Reference proteome</keyword>
<dbReference type="Proteomes" id="UP001595829">
    <property type="component" value="Unassembled WGS sequence"/>
</dbReference>
<keyword evidence="1" id="KW-0812">Transmembrane</keyword>
<evidence type="ECO:0000256" key="1">
    <source>
        <dbReference type="SAM" id="Phobius"/>
    </source>
</evidence>
<feature type="domain" description="Protein-glutamine gamma-glutamyltransferase-like C-terminal" evidence="2">
    <location>
        <begin position="141"/>
        <end position="209"/>
    </location>
</feature>
<dbReference type="EMBL" id="JBHSJD010000027">
    <property type="protein sequence ID" value="MFC5026907.1"/>
    <property type="molecule type" value="Genomic_DNA"/>
</dbReference>
<evidence type="ECO:0000313" key="3">
    <source>
        <dbReference type="EMBL" id="MFC5026907.1"/>
    </source>
</evidence>
<organism evidence="3 4">
    <name type="scientific">Streptomyces coeruleoprunus</name>
    <dbReference type="NCBI Taxonomy" id="285563"/>
    <lineage>
        <taxon>Bacteria</taxon>
        <taxon>Bacillati</taxon>
        <taxon>Actinomycetota</taxon>
        <taxon>Actinomycetes</taxon>
        <taxon>Kitasatosporales</taxon>
        <taxon>Streptomycetaceae</taxon>
        <taxon>Streptomyces</taxon>
    </lineage>
</organism>
<gene>
    <name evidence="3" type="ORF">ACFPM3_32695</name>
</gene>
<keyword evidence="1" id="KW-1133">Transmembrane helix</keyword>
<feature type="transmembrane region" description="Helical" evidence="1">
    <location>
        <begin position="74"/>
        <end position="95"/>
    </location>
</feature>
<keyword evidence="1" id="KW-0472">Membrane</keyword>
<evidence type="ECO:0000259" key="2">
    <source>
        <dbReference type="Pfam" id="PF13559"/>
    </source>
</evidence>
<protein>
    <submittedName>
        <fullName evidence="3">DUF4129 domain-containing protein</fullName>
    </submittedName>
</protein>